<dbReference type="Proteomes" id="UP000095287">
    <property type="component" value="Unplaced"/>
</dbReference>
<evidence type="ECO:0000313" key="1">
    <source>
        <dbReference type="Proteomes" id="UP000095287"/>
    </source>
</evidence>
<keyword evidence="1" id="KW-1185">Reference proteome</keyword>
<organism evidence="1 2">
    <name type="scientific">Steinernema glaseri</name>
    <dbReference type="NCBI Taxonomy" id="37863"/>
    <lineage>
        <taxon>Eukaryota</taxon>
        <taxon>Metazoa</taxon>
        <taxon>Ecdysozoa</taxon>
        <taxon>Nematoda</taxon>
        <taxon>Chromadorea</taxon>
        <taxon>Rhabditida</taxon>
        <taxon>Tylenchina</taxon>
        <taxon>Panagrolaimomorpha</taxon>
        <taxon>Strongyloidoidea</taxon>
        <taxon>Steinernematidae</taxon>
        <taxon>Steinernema</taxon>
    </lineage>
</organism>
<reference evidence="2" key="1">
    <citation type="submission" date="2016-11" db="UniProtKB">
        <authorList>
            <consortium name="WormBaseParasite"/>
        </authorList>
    </citation>
    <scope>IDENTIFICATION</scope>
</reference>
<evidence type="ECO:0000313" key="2">
    <source>
        <dbReference type="WBParaSite" id="L893_g14362.t1"/>
    </source>
</evidence>
<proteinExistence type="predicted"/>
<dbReference type="AlphaFoldDB" id="A0A1I7YAL4"/>
<name>A0A1I7YAL4_9BILA</name>
<protein>
    <submittedName>
        <fullName evidence="2">DNA helicase</fullName>
    </submittedName>
</protein>
<sequence>MQKHQLESEQPDSFINERRILYKHHHELLVARSDFSNLYRLLLARHETLFDQSLEAPELPESFAALFIKRYSRIRFLVVSWKGFSSNDH</sequence>
<accession>A0A1I7YAL4</accession>
<dbReference type="WBParaSite" id="L893_g14362.t1">
    <property type="protein sequence ID" value="L893_g14362.t1"/>
    <property type="gene ID" value="L893_g14362"/>
</dbReference>